<dbReference type="SMART" id="SM00342">
    <property type="entry name" value="HTH_ARAC"/>
    <property type="match status" value="1"/>
</dbReference>
<feature type="transmembrane region" description="Helical" evidence="4">
    <location>
        <begin position="36"/>
        <end position="55"/>
    </location>
</feature>
<dbReference type="PANTHER" id="PTHR43280:SF10">
    <property type="entry name" value="REGULATORY PROTEIN POCR"/>
    <property type="match status" value="1"/>
</dbReference>
<evidence type="ECO:0000259" key="5">
    <source>
        <dbReference type="PROSITE" id="PS01124"/>
    </source>
</evidence>
<gene>
    <name evidence="6" type="ORF">ACINKY_02175</name>
</gene>
<evidence type="ECO:0000313" key="7">
    <source>
        <dbReference type="Proteomes" id="UP001618531"/>
    </source>
</evidence>
<accession>A0ABW8HN99</accession>
<dbReference type="Gene3D" id="1.10.10.60">
    <property type="entry name" value="Homeodomain-like"/>
    <property type="match status" value="2"/>
</dbReference>
<dbReference type="InterPro" id="IPR020449">
    <property type="entry name" value="Tscrpt_reg_AraC-type_HTH"/>
</dbReference>
<name>A0ABW8HN99_9BACL</name>
<keyword evidence="4" id="KW-0472">Membrane</keyword>
<keyword evidence="1" id="KW-0805">Transcription regulation</keyword>
<sequence>MTKPKNDIICDYDSATNNSAMEGLPIRNSSVFRKFLISYVIILVIPSIGGYMSYLTSISVTQSISIENGVTQLEKGQEILERRMAEVEGFTRQLAVNQELNVLMNERDNETNVYGIWRAMENVLTFGQTNDFLQNYYIYLANYNLILTPGSSYRPNHYYADFHYTDLSLEEWMNQVLKQTHRSEIKPLSSYVSRGQQTSVITYMQSLPLDSFNDSSPAVAVVVIDEKMIVGLLSSMTDRYGGWVHISDAEGRTIALKGSGEPEMAKMIDDPKFDPNKVSQFYEDDLVITTQSDSNGWVYQAGIPRDLLLENANKIKKMSMLITGGTLLIGLLVGLVLAYRHSAPINRLLSVMKEQFGRDDGTSRNEFDFLSGNISDMITKNKLLETELNRQLPLVRDAFLKRLISGEFKSRDEIWSAAEQADIHLHQGAGYAGLVQIKGYGSMDNVDILNELNASRLLLKQALSELGANVQMTDWGSDKVATLFFSTDEEADTQRTVEDITQIMDDLAQVVFNDYRITIQSGFGNHFSSVTEVSDSFDQANQALEYAIHMNERGMVWSSETQTENTTYYYPLDSEQRLITTIRAGELEEAKRIVEAIMVQNMEQRELSMEMKHQLIGEMKGTFIKLLDQKAFTEYDSIENVKRRVIDIGSAEPLETVKSELYEIMEELCGLIANKKKDTHSQIVKQIKAYTAEMYSDAELTLYRVAEHVERPEKYISQLFKEYTGVNFSDHLIKVRMDQAMILLRDSNYTVDEIAARVGYNSSHSFRRAFKRLNGISPSVYRQTPYE</sequence>
<evidence type="ECO:0000256" key="2">
    <source>
        <dbReference type="ARBA" id="ARBA00023125"/>
    </source>
</evidence>
<keyword evidence="4" id="KW-0812">Transmembrane</keyword>
<evidence type="ECO:0000313" key="6">
    <source>
        <dbReference type="EMBL" id="MFK0520987.1"/>
    </source>
</evidence>
<dbReference type="PROSITE" id="PS00041">
    <property type="entry name" value="HTH_ARAC_FAMILY_1"/>
    <property type="match status" value="1"/>
</dbReference>
<keyword evidence="2" id="KW-0238">DNA-binding</keyword>
<comment type="caution">
    <text evidence="6">The sequence shown here is derived from an EMBL/GenBank/DDBJ whole genome shotgun (WGS) entry which is preliminary data.</text>
</comment>
<dbReference type="Pfam" id="PF12833">
    <property type="entry name" value="HTH_18"/>
    <property type="match status" value="1"/>
</dbReference>
<keyword evidence="4" id="KW-1133">Transmembrane helix</keyword>
<dbReference type="Proteomes" id="UP001618531">
    <property type="component" value="Unassembled WGS sequence"/>
</dbReference>
<evidence type="ECO:0000256" key="3">
    <source>
        <dbReference type="ARBA" id="ARBA00023163"/>
    </source>
</evidence>
<feature type="domain" description="HTH araC/xylS-type" evidence="5">
    <location>
        <begin position="685"/>
        <end position="784"/>
    </location>
</feature>
<feature type="transmembrane region" description="Helical" evidence="4">
    <location>
        <begin position="318"/>
        <end position="339"/>
    </location>
</feature>
<dbReference type="InterPro" id="IPR018060">
    <property type="entry name" value="HTH_AraC"/>
</dbReference>
<dbReference type="InterPro" id="IPR018062">
    <property type="entry name" value="HTH_AraC-typ_CS"/>
</dbReference>
<dbReference type="PANTHER" id="PTHR43280">
    <property type="entry name" value="ARAC-FAMILY TRANSCRIPTIONAL REGULATOR"/>
    <property type="match status" value="1"/>
</dbReference>
<reference evidence="6 7" key="1">
    <citation type="submission" date="2024-11" db="EMBL/GenBank/DDBJ databases">
        <title>Identification and Characterization of a Novel Fosfomycin Bacillithiol Transferase FosB8 in Paenibacillus illinoisensis.</title>
        <authorList>
            <person name="Lu W."/>
        </authorList>
    </citation>
    <scope>NUCLEOTIDE SEQUENCE [LARGE SCALE GENOMIC DNA]</scope>
    <source>
        <strain evidence="6 7">WP77</strain>
    </source>
</reference>
<dbReference type="InterPro" id="IPR009057">
    <property type="entry name" value="Homeodomain-like_sf"/>
</dbReference>
<dbReference type="SUPFAM" id="SSF46689">
    <property type="entry name" value="Homeodomain-like"/>
    <property type="match status" value="1"/>
</dbReference>
<dbReference type="PROSITE" id="PS01124">
    <property type="entry name" value="HTH_ARAC_FAMILY_2"/>
    <property type="match status" value="1"/>
</dbReference>
<dbReference type="EMBL" id="JBIYSL010000001">
    <property type="protein sequence ID" value="MFK0520987.1"/>
    <property type="molecule type" value="Genomic_DNA"/>
</dbReference>
<dbReference type="PRINTS" id="PR00032">
    <property type="entry name" value="HTHARAC"/>
</dbReference>
<proteinExistence type="predicted"/>
<keyword evidence="3" id="KW-0804">Transcription</keyword>
<evidence type="ECO:0000256" key="4">
    <source>
        <dbReference type="SAM" id="Phobius"/>
    </source>
</evidence>
<organism evidence="6 7">
    <name type="scientific">Paenibacillus illinoisensis</name>
    <dbReference type="NCBI Taxonomy" id="59845"/>
    <lineage>
        <taxon>Bacteria</taxon>
        <taxon>Bacillati</taxon>
        <taxon>Bacillota</taxon>
        <taxon>Bacilli</taxon>
        <taxon>Bacillales</taxon>
        <taxon>Paenibacillaceae</taxon>
        <taxon>Paenibacillus</taxon>
    </lineage>
</organism>
<keyword evidence="7" id="KW-1185">Reference proteome</keyword>
<evidence type="ECO:0000256" key="1">
    <source>
        <dbReference type="ARBA" id="ARBA00023015"/>
    </source>
</evidence>
<protein>
    <submittedName>
        <fullName evidence="6">Helix-turn-helix domain-containing protein</fullName>
    </submittedName>
</protein>